<comment type="caution">
    <text evidence="2">The sequence shown here is derived from an EMBL/GenBank/DDBJ whole genome shotgun (WGS) entry which is preliminary data.</text>
</comment>
<feature type="domain" description="Peptidase M20 dimerisation" evidence="1">
    <location>
        <begin position="201"/>
        <end position="288"/>
    </location>
</feature>
<dbReference type="PANTHER" id="PTHR11014:SF63">
    <property type="entry name" value="METALLOPEPTIDASE, PUTATIVE (AFU_ORTHOLOGUE AFUA_6G09600)-RELATED"/>
    <property type="match status" value="1"/>
</dbReference>
<sequence>MNPSSADLTASLLDDARALHPDITDLRHRLHREPEVGLELPRTQEKVLGWLDGLGYEVSTGTDTTSVTAVLRGQGSADAGSSNRPVVLLRGDMDALPVQEETGQPFTSAAAGVMHACGHDLHTAMLAGAATLLAARRDRLAGDVVLMFQPGEEGFDGAGVMLREGVLDAAGRRPDAAFGMHVASALAPTGVVFSRPGTMMSGSAGLDVTVHGVGGHGSMPFKAKDPVTAAAEIVTALQTLVTRRFDVFDPVVITVGSLHAGTKRNIIPDDARIEATLRSFSDDARARLAEIVPRLVRGIAEAHGLSATVEYHDEYPVTVNDPAEADFARGVVTELLGDRRYAAMPHPLAGSEDFSRVLAAVPGAFLFLSAVPEGVDHETAAFNHSPRATFDDAVLADGAALYARLAIDRIAAGTR</sequence>
<evidence type="ECO:0000313" key="2">
    <source>
        <dbReference type="EMBL" id="GGC78067.1"/>
    </source>
</evidence>
<dbReference type="SUPFAM" id="SSF53187">
    <property type="entry name" value="Zn-dependent exopeptidases"/>
    <property type="match status" value="1"/>
</dbReference>
<protein>
    <submittedName>
        <fullName evidence="2">Amidohydrolase</fullName>
    </submittedName>
</protein>
<dbReference type="PANTHER" id="PTHR11014">
    <property type="entry name" value="PEPTIDASE M20 FAMILY MEMBER"/>
    <property type="match status" value="1"/>
</dbReference>
<dbReference type="Gene3D" id="3.40.630.10">
    <property type="entry name" value="Zn peptidases"/>
    <property type="match status" value="1"/>
</dbReference>
<proteinExistence type="predicted"/>
<dbReference type="RefSeq" id="WP_188664640.1">
    <property type="nucleotide sequence ID" value="NZ_BMJI01000001.1"/>
</dbReference>
<dbReference type="Proteomes" id="UP000597761">
    <property type="component" value="Unassembled WGS sequence"/>
</dbReference>
<dbReference type="EMBL" id="BMJI01000001">
    <property type="protein sequence ID" value="GGC78067.1"/>
    <property type="molecule type" value="Genomic_DNA"/>
</dbReference>
<dbReference type="InterPro" id="IPR036264">
    <property type="entry name" value="Bact_exopeptidase_dim_dom"/>
</dbReference>
<organism evidence="2 3">
    <name type="scientific">Tersicoccus solisilvae</name>
    <dbReference type="NCBI Taxonomy" id="1882339"/>
    <lineage>
        <taxon>Bacteria</taxon>
        <taxon>Bacillati</taxon>
        <taxon>Actinomycetota</taxon>
        <taxon>Actinomycetes</taxon>
        <taxon>Micrococcales</taxon>
        <taxon>Micrococcaceae</taxon>
        <taxon>Tersicoccus</taxon>
    </lineage>
</organism>
<reference evidence="3" key="1">
    <citation type="journal article" date="2019" name="Int. J. Syst. Evol. Microbiol.">
        <title>The Global Catalogue of Microorganisms (GCM) 10K type strain sequencing project: providing services to taxonomists for standard genome sequencing and annotation.</title>
        <authorList>
            <consortium name="The Broad Institute Genomics Platform"/>
            <consortium name="The Broad Institute Genome Sequencing Center for Infectious Disease"/>
            <person name="Wu L."/>
            <person name="Ma J."/>
        </authorList>
    </citation>
    <scope>NUCLEOTIDE SEQUENCE [LARGE SCALE GENOMIC DNA]</scope>
    <source>
        <strain evidence="3">CGMCC 1.15480</strain>
    </source>
</reference>
<dbReference type="SUPFAM" id="SSF55031">
    <property type="entry name" value="Bacterial exopeptidase dimerisation domain"/>
    <property type="match status" value="1"/>
</dbReference>
<evidence type="ECO:0000259" key="1">
    <source>
        <dbReference type="Pfam" id="PF07687"/>
    </source>
</evidence>
<dbReference type="PIRSF" id="PIRSF005962">
    <property type="entry name" value="Pept_M20D_amidohydro"/>
    <property type="match status" value="1"/>
</dbReference>
<dbReference type="Gene3D" id="3.30.70.360">
    <property type="match status" value="1"/>
</dbReference>
<evidence type="ECO:0000313" key="3">
    <source>
        <dbReference type="Proteomes" id="UP000597761"/>
    </source>
</evidence>
<dbReference type="Pfam" id="PF01546">
    <property type="entry name" value="Peptidase_M20"/>
    <property type="match status" value="1"/>
</dbReference>
<dbReference type="InterPro" id="IPR011650">
    <property type="entry name" value="Peptidase_M20_dimer"/>
</dbReference>
<dbReference type="Pfam" id="PF07687">
    <property type="entry name" value="M20_dimer"/>
    <property type="match status" value="1"/>
</dbReference>
<gene>
    <name evidence="2" type="ORF">GCM10011512_00750</name>
</gene>
<dbReference type="NCBIfam" id="TIGR01891">
    <property type="entry name" value="amidohydrolases"/>
    <property type="match status" value="1"/>
</dbReference>
<dbReference type="CDD" id="cd03886">
    <property type="entry name" value="M20_Acy1"/>
    <property type="match status" value="1"/>
</dbReference>
<keyword evidence="3" id="KW-1185">Reference proteome</keyword>
<dbReference type="InterPro" id="IPR017439">
    <property type="entry name" value="Amidohydrolase"/>
</dbReference>
<dbReference type="InterPro" id="IPR002933">
    <property type="entry name" value="Peptidase_M20"/>
</dbReference>
<accession>A0ABQ1NLA1</accession>
<name>A0ABQ1NLA1_9MICC</name>